<dbReference type="EC" id="2.4.1.-" evidence="3"/>
<dbReference type="GO" id="GO:0016758">
    <property type="term" value="F:hexosyltransferase activity"/>
    <property type="evidence" value="ECO:0007669"/>
    <property type="project" value="TreeGrafter"/>
</dbReference>
<proteinExistence type="predicted"/>
<sequence>MKKFPSILDKLFPWDKTSACGKIMEVYAQKAYTIIDFLYFANTVFNWLDQDTRTNRQERYVSSLENADILLPDGIAIELLYKKYFGKKLSNLNGTDFLPYFLSYLKTKQKVSVILYWERTSVWEEVKKYIENTLKHPVIFHNDGFKEFDWNALEDILETREKNETQVLLVGRWTPLQEIWIEENRDKIEEHKLITFGIGGLLSFWAGTEKRAPEWIRKIRWEWLYRAITQPRKNLKKTLVSLKLFWYLLGK</sequence>
<organism evidence="3">
    <name type="scientific">uncultured bacterium</name>
    <name type="common">gcode 4</name>
    <dbReference type="NCBI Taxonomy" id="1234023"/>
    <lineage>
        <taxon>Bacteria</taxon>
        <taxon>environmental samples</taxon>
    </lineage>
</organism>
<dbReference type="CDD" id="cd06533">
    <property type="entry name" value="Glyco_transf_WecG_TagA"/>
    <property type="match status" value="1"/>
</dbReference>
<reference evidence="3" key="1">
    <citation type="journal article" date="2012" name="Science">
        <title>Fermentation, hydrogen, and sulfur metabolism in multiple uncultivated bacterial phyla.</title>
        <authorList>
            <person name="Wrighton K.C."/>
            <person name="Thomas B.C."/>
            <person name="Sharon I."/>
            <person name="Miller C.S."/>
            <person name="Castelle C.J."/>
            <person name="VerBerkmoes N.C."/>
            <person name="Wilkins M.J."/>
            <person name="Hettich R.L."/>
            <person name="Lipton M.S."/>
            <person name="Williams K.H."/>
            <person name="Long P.E."/>
            <person name="Banfield J.F."/>
        </authorList>
    </citation>
    <scope>NUCLEOTIDE SEQUENCE [LARGE SCALE GENOMIC DNA]</scope>
</reference>
<dbReference type="NCBIfam" id="TIGR00696">
    <property type="entry name" value="wecG_tagA_cpsF"/>
    <property type="match status" value="1"/>
</dbReference>
<keyword evidence="2 3" id="KW-0808">Transferase</keyword>
<dbReference type="EMBL" id="AMFJ01028847">
    <property type="protein sequence ID" value="EKD44498.1"/>
    <property type="molecule type" value="Genomic_DNA"/>
</dbReference>
<accession>K1ZJ97</accession>
<gene>
    <name evidence="3" type="primary">gumM</name>
    <name evidence="3" type="ORF">ACD_71C00116G0002</name>
</gene>
<name>K1ZJ97_9BACT</name>
<dbReference type="Pfam" id="PF03808">
    <property type="entry name" value="Glyco_tran_WecG"/>
    <property type="match status" value="1"/>
</dbReference>
<dbReference type="AlphaFoldDB" id="K1ZJ97"/>
<evidence type="ECO:0000313" key="3">
    <source>
        <dbReference type="EMBL" id="EKD44498.1"/>
    </source>
</evidence>
<keyword evidence="1 3" id="KW-0328">Glycosyltransferase</keyword>
<protein>
    <submittedName>
        <fullName evidence="3">GumM protein</fullName>
        <ecNumber evidence="3">2.4.1.-</ecNumber>
    </submittedName>
</protein>
<evidence type="ECO:0000256" key="1">
    <source>
        <dbReference type="ARBA" id="ARBA00022676"/>
    </source>
</evidence>
<dbReference type="InterPro" id="IPR004629">
    <property type="entry name" value="WecG_TagA_CpsF"/>
</dbReference>
<dbReference type="PANTHER" id="PTHR34136">
    <property type="match status" value="1"/>
</dbReference>
<evidence type="ECO:0000256" key="2">
    <source>
        <dbReference type="ARBA" id="ARBA00022679"/>
    </source>
</evidence>
<dbReference type="PANTHER" id="PTHR34136:SF1">
    <property type="entry name" value="UDP-N-ACETYL-D-MANNOSAMINURONIC ACID TRANSFERASE"/>
    <property type="match status" value="1"/>
</dbReference>
<comment type="caution">
    <text evidence="3">The sequence shown here is derived from an EMBL/GenBank/DDBJ whole genome shotgun (WGS) entry which is preliminary data.</text>
</comment>